<dbReference type="GO" id="GO:0030134">
    <property type="term" value="C:COPII-coated ER to Golgi transport vesicle"/>
    <property type="evidence" value="ECO:0007669"/>
    <property type="project" value="TreeGrafter"/>
</dbReference>
<dbReference type="InterPro" id="IPR005578">
    <property type="entry name" value="Yif1_fam"/>
</dbReference>
<keyword evidence="2 9" id="KW-0813">Transport</keyword>
<comment type="similarity">
    <text evidence="1 9">Belongs to the YIF1 family.</text>
</comment>
<organism evidence="10 11">
    <name type="scientific">Rotaria magnacalcarata</name>
    <dbReference type="NCBI Taxonomy" id="392030"/>
    <lineage>
        <taxon>Eukaryota</taxon>
        <taxon>Metazoa</taxon>
        <taxon>Spiralia</taxon>
        <taxon>Gnathifera</taxon>
        <taxon>Rotifera</taxon>
        <taxon>Eurotatoria</taxon>
        <taxon>Bdelloidea</taxon>
        <taxon>Philodinida</taxon>
        <taxon>Philodinidae</taxon>
        <taxon>Rotaria</taxon>
    </lineage>
</organism>
<accession>A0A8S3JTT2</accession>
<keyword evidence="4 9" id="KW-0256">Endoplasmic reticulum</keyword>
<protein>
    <recommendedName>
        <fullName evidence="9">Protein YIF1</fullName>
    </recommendedName>
</protein>
<dbReference type="GO" id="GO:0000139">
    <property type="term" value="C:Golgi membrane"/>
    <property type="evidence" value="ECO:0007669"/>
    <property type="project" value="UniProtKB-SubCell"/>
</dbReference>
<evidence type="ECO:0000256" key="3">
    <source>
        <dbReference type="ARBA" id="ARBA00022692"/>
    </source>
</evidence>
<dbReference type="AlphaFoldDB" id="A0A8S3JTT2"/>
<feature type="non-terminal residue" evidence="10">
    <location>
        <position position="130"/>
    </location>
</feature>
<dbReference type="Pfam" id="PF03878">
    <property type="entry name" value="YIF1"/>
    <property type="match status" value="1"/>
</dbReference>
<evidence type="ECO:0000256" key="1">
    <source>
        <dbReference type="ARBA" id="ARBA00009727"/>
    </source>
</evidence>
<keyword evidence="3 9" id="KW-0812">Transmembrane</keyword>
<keyword evidence="6 9" id="KW-1133">Transmembrane helix</keyword>
<dbReference type="GO" id="GO:0015031">
    <property type="term" value="P:protein transport"/>
    <property type="evidence" value="ECO:0007669"/>
    <property type="project" value="UniProtKB-KW"/>
</dbReference>
<dbReference type="PANTHER" id="PTHR14083">
    <property type="entry name" value="YIP1 INTERACTING FACTOR HOMOLOG YIF1 PROTEIN"/>
    <property type="match status" value="1"/>
</dbReference>
<evidence type="ECO:0000256" key="8">
    <source>
        <dbReference type="ARBA" id="ARBA00023136"/>
    </source>
</evidence>
<dbReference type="GO" id="GO:0005793">
    <property type="term" value="C:endoplasmic reticulum-Golgi intermediate compartment"/>
    <property type="evidence" value="ECO:0007669"/>
    <property type="project" value="UniProtKB-UniRule"/>
</dbReference>
<comment type="caution">
    <text evidence="10">The sequence shown here is derived from an EMBL/GenBank/DDBJ whole genome shotgun (WGS) entry which is preliminary data.</text>
</comment>
<dbReference type="Proteomes" id="UP000676336">
    <property type="component" value="Unassembled WGS sequence"/>
</dbReference>
<feature type="non-terminal residue" evidence="10">
    <location>
        <position position="1"/>
    </location>
</feature>
<reference evidence="10" key="1">
    <citation type="submission" date="2021-02" db="EMBL/GenBank/DDBJ databases">
        <authorList>
            <person name="Nowell W R."/>
        </authorList>
    </citation>
    <scope>NUCLEOTIDE SEQUENCE</scope>
</reference>
<evidence type="ECO:0000256" key="2">
    <source>
        <dbReference type="ARBA" id="ARBA00022448"/>
    </source>
</evidence>
<keyword evidence="7 9" id="KW-0333">Golgi apparatus</keyword>
<evidence type="ECO:0000256" key="6">
    <source>
        <dbReference type="ARBA" id="ARBA00022989"/>
    </source>
</evidence>
<evidence type="ECO:0000313" key="10">
    <source>
        <dbReference type="EMBL" id="CAF5222149.1"/>
    </source>
</evidence>
<gene>
    <name evidence="10" type="ORF">SMN809_LOCUS82703</name>
</gene>
<evidence type="ECO:0000256" key="7">
    <source>
        <dbReference type="ARBA" id="ARBA00023034"/>
    </source>
</evidence>
<evidence type="ECO:0000256" key="5">
    <source>
        <dbReference type="ARBA" id="ARBA00022927"/>
    </source>
</evidence>
<keyword evidence="8 9" id="KW-0472">Membrane</keyword>
<proteinExistence type="inferred from homology"/>
<comment type="function">
    <text evidence="9">Has a role in transport between endoplasmic reticulum and Golgi.</text>
</comment>
<dbReference type="EMBL" id="CAJOBI010352671">
    <property type="protein sequence ID" value="CAF5222149.1"/>
    <property type="molecule type" value="Genomic_DNA"/>
</dbReference>
<feature type="transmembrane region" description="Helical" evidence="9">
    <location>
        <begin position="113"/>
        <end position="129"/>
    </location>
</feature>
<feature type="transmembrane region" description="Helical" evidence="9">
    <location>
        <begin position="88"/>
        <end position="107"/>
    </location>
</feature>
<feature type="transmembrane region" description="Helical" evidence="9">
    <location>
        <begin position="55"/>
        <end position="76"/>
    </location>
</feature>
<dbReference type="GO" id="GO:0006888">
    <property type="term" value="P:endoplasmic reticulum to Golgi vesicle-mediated transport"/>
    <property type="evidence" value="ECO:0007669"/>
    <property type="project" value="UniProtKB-UniRule"/>
</dbReference>
<sequence length="130" mass="14665">NWSLGYSADEPVPPRIDSNAPDYYIPLMSAITYVLVAGLVLGMKNKFTPEQLGMHATSALVWNIIEISILCLTFYILNIRSKLRTLDLIAFCGYKYVGMIVALLSYFITDSLFVYRCALLYVSIALSYFL</sequence>
<comment type="subcellular location">
    <subcellularLocation>
        <location evidence="9">Endoplasmic reticulum membrane</location>
        <topology evidence="9">Multi-pass membrane protein</topology>
    </subcellularLocation>
    <subcellularLocation>
        <location evidence="9">Golgi apparatus membrane</location>
        <topology evidence="9">Multi-pass membrane protein</topology>
    </subcellularLocation>
</comment>
<keyword evidence="5 9" id="KW-0653">Protein transport</keyword>
<name>A0A8S3JTT2_9BILA</name>
<feature type="transmembrane region" description="Helical" evidence="9">
    <location>
        <begin position="23"/>
        <end position="43"/>
    </location>
</feature>
<evidence type="ECO:0000256" key="9">
    <source>
        <dbReference type="RuleBase" id="RU368073"/>
    </source>
</evidence>
<evidence type="ECO:0000256" key="4">
    <source>
        <dbReference type="ARBA" id="ARBA00022824"/>
    </source>
</evidence>
<dbReference type="PANTHER" id="PTHR14083:SF0">
    <property type="entry name" value="YIP1D-INTERACTING FACTOR 1, ISOFORM C"/>
    <property type="match status" value="1"/>
</dbReference>
<evidence type="ECO:0000313" key="11">
    <source>
        <dbReference type="Proteomes" id="UP000676336"/>
    </source>
</evidence>
<dbReference type="GO" id="GO:0005789">
    <property type="term" value="C:endoplasmic reticulum membrane"/>
    <property type="evidence" value="ECO:0007669"/>
    <property type="project" value="UniProtKB-SubCell"/>
</dbReference>